<dbReference type="STRING" id="1630136.AS592_09175"/>
<sequence length="83" mass="9396">MPGTNRVEAIAGLSLKAMLITAIGILLFGIYVGILIYGENSLTVLNDLKEKKEMLKQEEKHLKAENQKLQKELFELKQLEPKE</sequence>
<feature type="transmembrane region" description="Helical" evidence="2">
    <location>
        <begin position="17"/>
        <end position="37"/>
    </location>
</feature>
<evidence type="ECO:0008006" key="5">
    <source>
        <dbReference type="Google" id="ProtNLM"/>
    </source>
</evidence>
<keyword evidence="4" id="KW-1185">Reference proteome</keyword>
<keyword evidence="2" id="KW-0812">Transmembrane</keyword>
<accession>A0A151CHZ5</accession>
<feature type="coiled-coil region" evidence="1">
    <location>
        <begin position="45"/>
        <end position="79"/>
    </location>
</feature>
<dbReference type="Proteomes" id="UP000075359">
    <property type="component" value="Unassembled WGS sequence"/>
</dbReference>
<evidence type="ECO:0000313" key="3">
    <source>
        <dbReference type="EMBL" id="KYJ87158.1"/>
    </source>
</evidence>
<dbReference type="RefSeq" id="WP_082792029.1">
    <property type="nucleotide sequence ID" value="NZ_LNKT01000004.1"/>
</dbReference>
<reference evidence="3 4" key="1">
    <citation type="submission" date="2015-11" db="EMBL/GenBank/DDBJ databases">
        <title>Draft genome of Sulfurovum riftiae 1812E, a member of the Epsilonproteobacteria isolated from the tube of the deep-sea hydrothermal vent tubewom Riftia pachyptila.</title>
        <authorList>
            <person name="Vetriani C."/>
            <person name="Giovannelli D."/>
        </authorList>
    </citation>
    <scope>NUCLEOTIDE SEQUENCE [LARGE SCALE GENOMIC DNA]</scope>
    <source>
        <strain evidence="3 4">1812E</strain>
    </source>
</reference>
<comment type="caution">
    <text evidence="3">The sequence shown here is derived from an EMBL/GenBank/DDBJ whole genome shotgun (WGS) entry which is preliminary data.</text>
</comment>
<keyword evidence="2" id="KW-0472">Membrane</keyword>
<protein>
    <recommendedName>
        <fullName evidence="5">Septum formation initiator</fullName>
    </recommendedName>
</protein>
<proteinExistence type="predicted"/>
<evidence type="ECO:0000256" key="1">
    <source>
        <dbReference type="SAM" id="Coils"/>
    </source>
</evidence>
<evidence type="ECO:0000313" key="4">
    <source>
        <dbReference type="Proteomes" id="UP000075359"/>
    </source>
</evidence>
<organism evidence="3 4">
    <name type="scientific">Sulfurovum riftiae</name>
    <dbReference type="NCBI Taxonomy" id="1630136"/>
    <lineage>
        <taxon>Bacteria</taxon>
        <taxon>Pseudomonadati</taxon>
        <taxon>Campylobacterota</taxon>
        <taxon>Epsilonproteobacteria</taxon>
        <taxon>Campylobacterales</taxon>
        <taxon>Sulfurovaceae</taxon>
        <taxon>Sulfurovum</taxon>
    </lineage>
</organism>
<dbReference type="OrthoDB" id="5373216at2"/>
<dbReference type="EMBL" id="LNKT01000004">
    <property type="protein sequence ID" value="KYJ87158.1"/>
    <property type="molecule type" value="Genomic_DNA"/>
</dbReference>
<keyword evidence="1" id="KW-0175">Coiled coil</keyword>
<name>A0A151CHZ5_9BACT</name>
<keyword evidence="2" id="KW-1133">Transmembrane helix</keyword>
<evidence type="ECO:0000256" key="2">
    <source>
        <dbReference type="SAM" id="Phobius"/>
    </source>
</evidence>
<dbReference type="AlphaFoldDB" id="A0A151CHZ5"/>
<gene>
    <name evidence="3" type="ORF">AS592_09175</name>
</gene>